<dbReference type="AlphaFoldDB" id="A0A0A9F7E9"/>
<sequence>MFALNQHMRRASRREIAARAGAFGTLGRLATEAAIQAQVSEFERLRWLPGPGQLLRADGHCSFAAESPWAFIMPMRRTRARKQEGTVDGRVISPVVTRSF</sequence>
<organism evidence="1">
    <name type="scientific">Arundo donax</name>
    <name type="common">Giant reed</name>
    <name type="synonym">Donax arundinaceus</name>
    <dbReference type="NCBI Taxonomy" id="35708"/>
    <lineage>
        <taxon>Eukaryota</taxon>
        <taxon>Viridiplantae</taxon>
        <taxon>Streptophyta</taxon>
        <taxon>Embryophyta</taxon>
        <taxon>Tracheophyta</taxon>
        <taxon>Spermatophyta</taxon>
        <taxon>Magnoliopsida</taxon>
        <taxon>Liliopsida</taxon>
        <taxon>Poales</taxon>
        <taxon>Poaceae</taxon>
        <taxon>PACMAD clade</taxon>
        <taxon>Arundinoideae</taxon>
        <taxon>Arundineae</taxon>
        <taxon>Arundo</taxon>
    </lineage>
</organism>
<evidence type="ECO:0000313" key="1">
    <source>
        <dbReference type="EMBL" id="JAE07099.1"/>
    </source>
</evidence>
<accession>A0A0A9F7E9</accession>
<reference evidence="1" key="2">
    <citation type="journal article" date="2015" name="Data Brief">
        <title>Shoot transcriptome of the giant reed, Arundo donax.</title>
        <authorList>
            <person name="Barrero R.A."/>
            <person name="Guerrero F.D."/>
            <person name="Moolhuijzen P."/>
            <person name="Goolsby J.A."/>
            <person name="Tidwell J."/>
            <person name="Bellgard S.E."/>
            <person name="Bellgard M.I."/>
        </authorList>
    </citation>
    <scope>NUCLEOTIDE SEQUENCE</scope>
    <source>
        <tissue evidence="1">Shoot tissue taken approximately 20 cm above the soil surface</tissue>
    </source>
</reference>
<proteinExistence type="predicted"/>
<name>A0A0A9F7E9_ARUDO</name>
<protein>
    <submittedName>
        <fullName evidence="1">Uncharacterized protein</fullName>
    </submittedName>
</protein>
<reference evidence="1" key="1">
    <citation type="submission" date="2014-09" db="EMBL/GenBank/DDBJ databases">
        <authorList>
            <person name="Magalhaes I.L.F."/>
            <person name="Oliveira U."/>
            <person name="Santos F.R."/>
            <person name="Vidigal T.H.D.A."/>
            <person name="Brescovit A.D."/>
            <person name="Santos A.J."/>
        </authorList>
    </citation>
    <scope>NUCLEOTIDE SEQUENCE</scope>
    <source>
        <tissue evidence="1">Shoot tissue taken approximately 20 cm above the soil surface</tissue>
    </source>
</reference>
<dbReference type="EMBL" id="GBRH01190797">
    <property type="protein sequence ID" value="JAE07099.1"/>
    <property type="molecule type" value="Transcribed_RNA"/>
</dbReference>